<protein>
    <submittedName>
        <fullName evidence="3">Polysaccharide deacetylase family protein</fullName>
    </submittedName>
</protein>
<proteinExistence type="predicted"/>
<evidence type="ECO:0000259" key="2">
    <source>
        <dbReference type="PROSITE" id="PS51677"/>
    </source>
</evidence>
<dbReference type="PANTHER" id="PTHR10587:SF134">
    <property type="entry name" value="SECRETED PROTEIN"/>
    <property type="match status" value="1"/>
</dbReference>
<dbReference type="InterPro" id="IPR050248">
    <property type="entry name" value="Polysacc_deacetylase_ArnD"/>
</dbReference>
<reference evidence="4" key="1">
    <citation type="journal article" date="2019" name="Int. J. Syst. Evol. Microbiol.">
        <title>The Global Catalogue of Microorganisms (GCM) 10K type strain sequencing project: providing services to taxonomists for standard genome sequencing and annotation.</title>
        <authorList>
            <consortium name="The Broad Institute Genomics Platform"/>
            <consortium name="The Broad Institute Genome Sequencing Center for Infectious Disease"/>
            <person name="Wu L."/>
            <person name="Ma J."/>
        </authorList>
    </citation>
    <scope>NUCLEOTIDE SEQUENCE [LARGE SCALE GENOMIC DNA]</scope>
    <source>
        <strain evidence="4">JCM 6833</strain>
    </source>
</reference>
<organism evidence="3 4">
    <name type="scientific">Actinomadura fulvescens</name>
    <dbReference type="NCBI Taxonomy" id="46160"/>
    <lineage>
        <taxon>Bacteria</taxon>
        <taxon>Bacillati</taxon>
        <taxon>Actinomycetota</taxon>
        <taxon>Actinomycetes</taxon>
        <taxon>Streptosporangiales</taxon>
        <taxon>Thermomonosporaceae</taxon>
        <taxon>Actinomadura</taxon>
    </lineage>
</organism>
<feature type="signal peptide" evidence="1">
    <location>
        <begin position="1"/>
        <end position="21"/>
    </location>
</feature>
<feature type="domain" description="NodB homology" evidence="2">
    <location>
        <begin position="85"/>
        <end position="271"/>
    </location>
</feature>
<evidence type="ECO:0000313" key="4">
    <source>
        <dbReference type="Proteomes" id="UP001501509"/>
    </source>
</evidence>
<dbReference type="CDD" id="cd10917">
    <property type="entry name" value="CE4_NodB_like_6s_7s"/>
    <property type="match status" value="1"/>
</dbReference>
<gene>
    <name evidence="3" type="ORF">GCM10010411_49120</name>
</gene>
<dbReference type="PROSITE" id="PS51677">
    <property type="entry name" value="NODB"/>
    <property type="match status" value="1"/>
</dbReference>
<feature type="chain" id="PRO_5045627703" evidence="1">
    <location>
        <begin position="22"/>
        <end position="271"/>
    </location>
</feature>
<dbReference type="RefSeq" id="WP_344544434.1">
    <property type="nucleotide sequence ID" value="NZ_BAAATD010000006.1"/>
</dbReference>
<dbReference type="PANTHER" id="PTHR10587">
    <property type="entry name" value="GLYCOSYL TRANSFERASE-RELATED"/>
    <property type="match status" value="1"/>
</dbReference>
<name>A0ABP6CDR0_9ACTN</name>
<dbReference type="SUPFAM" id="SSF88713">
    <property type="entry name" value="Glycoside hydrolase/deacetylase"/>
    <property type="match status" value="1"/>
</dbReference>
<dbReference type="PROSITE" id="PS51257">
    <property type="entry name" value="PROKAR_LIPOPROTEIN"/>
    <property type="match status" value="1"/>
</dbReference>
<evidence type="ECO:0000313" key="3">
    <source>
        <dbReference type="EMBL" id="GAA2609051.1"/>
    </source>
</evidence>
<keyword evidence="1" id="KW-0732">Signal</keyword>
<dbReference type="Proteomes" id="UP001501509">
    <property type="component" value="Unassembled WGS sequence"/>
</dbReference>
<keyword evidence="4" id="KW-1185">Reference proteome</keyword>
<accession>A0ABP6CDR0</accession>
<dbReference type="Gene3D" id="3.20.20.370">
    <property type="entry name" value="Glycoside hydrolase/deacetylase"/>
    <property type="match status" value="1"/>
</dbReference>
<dbReference type="Pfam" id="PF01522">
    <property type="entry name" value="Polysacc_deac_1"/>
    <property type="match status" value="1"/>
</dbReference>
<evidence type="ECO:0000256" key="1">
    <source>
        <dbReference type="SAM" id="SignalP"/>
    </source>
</evidence>
<comment type="caution">
    <text evidence="3">The sequence shown here is derived from an EMBL/GenBank/DDBJ whole genome shotgun (WGS) entry which is preliminary data.</text>
</comment>
<dbReference type="InterPro" id="IPR011330">
    <property type="entry name" value="Glyco_hydro/deAcase_b/a-brl"/>
</dbReference>
<sequence length="271" mass="29706">MRYAGRLLVVLAAVSGCSATAGVGPAGPPTAPATVAAASHDPAAWARWGLKPLPPAPPAPAAADRPVKLVRGKAPVITRVPTRDKVVFITIDDGKEKDPAFVRMLAELRVPISMFLTNDSIKDDYAYFTRLRDLGNHVQNHTMTHPVMSLLGPAGQRAEICGQQKILAARYGARPVLFRPPFGRYGDSTQVAAVRCGVRAIVMWRESMQINDMQYDEPDKRLRPGDIILAHFRGPTELKGTTMTRMFANLLKRIRAQGFAVARLEDYLDVR</sequence>
<dbReference type="InterPro" id="IPR002509">
    <property type="entry name" value="NODB_dom"/>
</dbReference>
<dbReference type="EMBL" id="BAAATD010000006">
    <property type="protein sequence ID" value="GAA2609051.1"/>
    <property type="molecule type" value="Genomic_DNA"/>
</dbReference>